<protein>
    <submittedName>
        <fullName evidence="1">Uncharacterized protein</fullName>
    </submittedName>
</protein>
<dbReference type="InterPro" id="IPR029058">
    <property type="entry name" value="AB_hydrolase_fold"/>
</dbReference>
<gene>
    <name evidence="1" type="ORF">NPX13_g8551</name>
</gene>
<evidence type="ECO:0000313" key="2">
    <source>
        <dbReference type="Proteomes" id="UP001148614"/>
    </source>
</evidence>
<dbReference type="AlphaFoldDB" id="A0A9W8N8I5"/>
<dbReference type="VEuPathDB" id="FungiDB:F4678DRAFT_287803"/>
<dbReference type="EMBL" id="JANPWZ010001896">
    <property type="protein sequence ID" value="KAJ3562482.1"/>
    <property type="molecule type" value="Genomic_DNA"/>
</dbReference>
<evidence type="ECO:0000313" key="1">
    <source>
        <dbReference type="EMBL" id="KAJ3562482.1"/>
    </source>
</evidence>
<sequence>MEDHNPIPKRPIPEYWQMGSANFNNRMNHHDGIEALWETKWRDPCSKGLYPFHDGSLEDFKPIFRELIDLKINDGTSEEYTQKFLPTATALEAKGDALMRAADKESREKANELYLRAACVLRIARFPYVFSFARHPKYPEAKLSGVDPTEGGLHEGR</sequence>
<organism evidence="1 2">
    <name type="scientific">Xylaria arbuscula</name>
    <dbReference type="NCBI Taxonomy" id="114810"/>
    <lineage>
        <taxon>Eukaryota</taxon>
        <taxon>Fungi</taxon>
        <taxon>Dikarya</taxon>
        <taxon>Ascomycota</taxon>
        <taxon>Pezizomycotina</taxon>
        <taxon>Sordariomycetes</taxon>
        <taxon>Xylariomycetidae</taxon>
        <taxon>Xylariales</taxon>
        <taxon>Xylariaceae</taxon>
        <taxon>Xylaria</taxon>
    </lineage>
</organism>
<proteinExistence type="predicted"/>
<comment type="caution">
    <text evidence="1">The sequence shown here is derived from an EMBL/GenBank/DDBJ whole genome shotgun (WGS) entry which is preliminary data.</text>
</comment>
<reference evidence="1" key="1">
    <citation type="submission" date="2022-07" db="EMBL/GenBank/DDBJ databases">
        <title>Genome Sequence of Xylaria arbuscula.</title>
        <authorList>
            <person name="Buettner E."/>
        </authorList>
    </citation>
    <scope>NUCLEOTIDE SEQUENCE</scope>
    <source>
        <strain evidence="1">VT107</strain>
    </source>
</reference>
<dbReference type="Gene3D" id="3.40.50.1820">
    <property type="entry name" value="alpha/beta hydrolase"/>
    <property type="match status" value="1"/>
</dbReference>
<dbReference type="Proteomes" id="UP001148614">
    <property type="component" value="Unassembled WGS sequence"/>
</dbReference>
<keyword evidence="2" id="KW-1185">Reference proteome</keyword>
<name>A0A9W8N8I5_9PEZI</name>
<accession>A0A9W8N8I5</accession>